<evidence type="ECO:0000256" key="2">
    <source>
        <dbReference type="ARBA" id="ARBA00022692"/>
    </source>
</evidence>
<feature type="transmembrane region" description="Helical" evidence="6">
    <location>
        <begin position="119"/>
        <end position="138"/>
    </location>
</feature>
<keyword evidence="4 6" id="KW-0472">Membrane</keyword>
<sequence length="408" mass="45110">MTSLAQTSTQICLGLLLPGAGLTVVLLALYAYAAWYPVSRKHLDRVSFRLLVYALLANLTFGIVFLIVTLVPFPGWECGFLMFLSNLSLEFSAGMFFCIGINLPLVLTFNLNGQRMEKYYIMGTALISGVCTIVPYASGQFGWDTAANQCWYRSADPASRLRWFVGTQTFWLLFASFGEVVAFLITVGHLVTYERLATDLRSRPDAKLHETYSSSISRNLRMRDPVVRNMILRVGLYPFVSCLLSISTSTLDLHGLIYTAPTEFNLRLGLADIALFSARALIYGLLAATDPSFLRAIRVLHPGSKILSDLESNSQGAGPCFSTVLEFPLATVESERGKDDMLESLELGQTTKGDGGTSENGGEEERAGLPVHALDPAQPRCICDKQYYFSYLSYRHSISAFASISYQY</sequence>
<comment type="subcellular location">
    <subcellularLocation>
        <location evidence="1">Membrane</location>
        <topology evidence="1">Multi-pass membrane protein</topology>
    </subcellularLocation>
</comment>
<protein>
    <submittedName>
        <fullName evidence="7">Uncharacterized protein</fullName>
    </submittedName>
</protein>
<dbReference type="PANTHER" id="PTHR23112">
    <property type="entry name" value="G PROTEIN-COUPLED RECEPTOR 157-RELATED"/>
    <property type="match status" value="1"/>
</dbReference>
<feature type="transmembrane region" description="Helical" evidence="6">
    <location>
        <begin position="50"/>
        <end position="71"/>
    </location>
</feature>
<evidence type="ECO:0000256" key="3">
    <source>
        <dbReference type="ARBA" id="ARBA00022989"/>
    </source>
</evidence>
<dbReference type="GO" id="GO:0005886">
    <property type="term" value="C:plasma membrane"/>
    <property type="evidence" value="ECO:0007669"/>
    <property type="project" value="TreeGrafter"/>
</dbReference>
<evidence type="ECO:0000256" key="1">
    <source>
        <dbReference type="ARBA" id="ARBA00004141"/>
    </source>
</evidence>
<reference evidence="7" key="1">
    <citation type="submission" date="2023-03" db="EMBL/GenBank/DDBJ databases">
        <title>Massive genome expansion in bonnet fungi (Mycena s.s.) driven by repeated elements and novel gene families across ecological guilds.</title>
        <authorList>
            <consortium name="Lawrence Berkeley National Laboratory"/>
            <person name="Harder C.B."/>
            <person name="Miyauchi S."/>
            <person name="Viragh M."/>
            <person name="Kuo A."/>
            <person name="Thoen E."/>
            <person name="Andreopoulos B."/>
            <person name="Lu D."/>
            <person name="Skrede I."/>
            <person name="Drula E."/>
            <person name="Henrissat B."/>
            <person name="Morin E."/>
            <person name="Kohler A."/>
            <person name="Barry K."/>
            <person name="LaButti K."/>
            <person name="Morin E."/>
            <person name="Salamov A."/>
            <person name="Lipzen A."/>
            <person name="Mereny Z."/>
            <person name="Hegedus B."/>
            <person name="Baldrian P."/>
            <person name="Stursova M."/>
            <person name="Weitz H."/>
            <person name="Taylor A."/>
            <person name="Grigoriev I.V."/>
            <person name="Nagy L.G."/>
            <person name="Martin F."/>
            <person name="Kauserud H."/>
        </authorList>
    </citation>
    <scope>NUCLEOTIDE SEQUENCE</scope>
    <source>
        <strain evidence="7">CBHHK182m</strain>
    </source>
</reference>
<keyword evidence="3 6" id="KW-1133">Transmembrane helix</keyword>
<dbReference type="GO" id="GO:0004930">
    <property type="term" value="F:G protein-coupled receptor activity"/>
    <property type="evidence" value="ECO:0007669"/>
    <property type="project" value="TreeGrafter"/>
</dbReference>
<name>A0AAD7I6P8_9AGAR</name>
<feature type="transmembrane region" description="Helical" evidence="6">
    <location>
        <begin position="15"/>
        <end position="38"/>
    </location>
</feature>
<feature type="transmembrane region" description="Helical" evidence="6">
    <location>
        <begin position="170"/>
        <end position="193"/>
    </location>
</feature>
<dbReference type="EMBL" id="JARKIB010000122">
    <property type="protein sequence ID" value="KAJ7736288.1"/>
    <property type="molecule type" value="Genomic_DNA"/>
</dbReference>
<feature type="transmembrane region" description="Helical" evidence="6">
    <location>
        <begin position="268"/>
        <end position="288"/>
    </location>
</feature>
<feature type="transmembrane region" description="Helical" evidence="6">
    <location>
        <begin position="230"/>
        <end position="248"/>
    </location>
</feature>
<evidence type="ECO:0000256" key="6">
    <source>
        <dbReference type="SAM" id="Phobius"/>
    </source>
</evidence>
<dbReference type="Proteomes" id="UP001215598">
    <property type="component" value="Unassembled WGS sequence"/>
</dbReference>
<keyword evidence="8" id="KW-1185">Reference proteome</keyword>
<proteinExistence type="predicted"/>
<comment type="caution">
    <text evidence="7">The sequence shown here is derived from an EMBL/GenBank/DDBJ whole genome shotgun (WGS) entry which is preliminary data.</text>
</comment>
<evidence type="ECO:0000313" key="7">
    <source>
        <dbReference type="EMBL" id="KAJ7736288.1"/>
    </source>
</evidence>
<evidence type="ECO:0000256" key="4">
    <source>
        <dbReference type="ARBA" id="ARBA00023136"/>
    </source>
</evidence>
<evidence type="ECO:0000313" key="8">
    <source>
        <dbReference type="Proteomes" id="UP001215598"/>
    </source>
</evidence>
<dbReference type="AlphaFoldDB" id="A0AAD7I6P8"/>
<dbReference type="GO" id="GO:0007189">
    <property type="term" value="P:adenylate cyclase-activating G protein-coupled receptor signaling pathway"/>
    <property type="evidence" value="ECO:0007669"/>
    <property type="project" value="TreeGrafter"/>
</dbReference>
<feature type="region of interest" description="Disordered" evidence="5">
    <location>
        <begin position="342"/>
        <end position="367"/>
    </location>
</feature>
<feature type="transmembrane region" description="Helical" evidence="6">
    <location>
        <begin position="91"/>
        <end position="112"/>
    </location>
</feature>
<dbReference type="PANTHER" id="PTHR23112:SF0">
    <property type="entry name" value="TRANSMEMBRANE PROTEIN 116"/>
    <property type="match status" value="1"/>
</dbReference>
<evidence type="ECO:0000256" key="5">
    <source>
        <dbReference type="SAM" id="MobiDB-lite"/>
    </source>
</evidence>
<keyword evidence="2 6" id="KW-0812">Transmembrane</keyword>
<accession>A0AAD7I6P8</accession>
<organism evidence="7 8">
    <name type="scientific">Mycena metata</name>
    <dbReference type="NCBI Taxonomy" id="1033252"/>
    <lineage>
        <taxon>Eukaryota</taxon>
        <taxon>Fungi</taxon>
        <taxon>Dikarya</taxon>
        <taxon>Basidiomycota</taxon>
        <taxon>Agaricomycotina</taxon>
        <taxon>Agaricomycetes</taxon>
        <taxon>Agaricomycetidae</taxon>
        <taxon>Agaricales</taxon>
        <taxon>Marasmiineae</taxon>
        <taxon>Mycenaceae</taxon>
        <taxon>Mycena</taxon>
    </lineage>
</organism>
<gene>
    <name evidence="7" type="ORF">B0H16DRAFT_1695408</name>
</gene>